<reference evidence="2" key="1">
    <citation type="submission" date="2023-10" db="EMBL/GenBank/DDBJ databases">
        <authorList>
            <person name="Chen Y."/>
            <person name="Shah S."/>
            <person name="Dougan E. K."/>
            <person name="Thang M."/>
            <person name="Chan C."/>
        </authorList>
    </citation>
    <scope>NUCLEOTIDE SEQUENCE [LARGE SCALE GENOMIC DNA]</scope>
</reference>
<evidence type="ECO:0000313" key="2">
    <source>
        <dbReference type="EMBL" id="CAK0856596.1"/>
    </source>
</evidence>
<keyword evidence="3" id="KW-1185">Reference proteome</keyword>
<gene>
    <name evidence="2" type="ORF">PCOR1329_LOCUS46965</name>
</gene>
<feature type="region of interest" description="Disordered" evidence="1">
    <location>
        <begin position="94"/>
        <end position="117"/>
    </location>
</feature>
<organism evidence="2 3">
    <name type="scientific">Prorocentrum cordatum</name>
    <dbReference type="NCBI Taxonomy" id="2364126"/>
    <lineage>
        <taxon>Eukaryota</taxon>
        <taxon>Sar</taxon>
        <taxon>Alveolata</taxon>
        <taxon>Dinophyceae</taxon>
        <taxon>Prorocentrales</taxon>
        <taxon>Prorocentraceae</taxon>
        <taxon>Prorocentrum</taxon>
    </lineage>
</organism>
<proteinExistence type="predicted"/>
<comment type="caution">
    <text evidence="2">The sequence shown here is derived from an EMBL/GenBank/DDBJ whole genome shotgun (WGS) entry which is preliminary data.</text>
</comment>
<feature type="compositionally biased region" description="Gly residues" evidence="1">
    <location>
        <begin position="107"/>
        <end position="117"/>
    </location>
</feature>
<accession>A0ABN9UB79</accession>
<sequence length="117" mass="12360">ALSGLVDRYTELSKRRVGLELAQQTAAWAHSTKCKPLKTTQFGLHLPCHESFSDTMRTYRELQQKPACTVGASLPLRPASLQPMAAGALAAGVAATQRAAQRQPGRAGSGRGGGAFL</sequence>
<name>A0ABN9UB79_9DINO</name>
<feature type="compositionally biased region" description="Low complexity" evidence="1">
    <location>
        <begin position="94"/>
        <end position="106"/>
    </location>
</feature>
<dbReference type="EMBL" id="CAUYUJ010015653">
    <property type="protein sequence ID" value="CAK0856596.1"/>
    <property type="molecule type" value="Genomic_DNA"/>
</dbReference>
<feature type="non-terminal residue" evidence="2">
    <location>
        <position position="1"/>
    </location>
</feature>
<protein>
    <submittedName>
        <fullName evidence="2">Uncharacterized protein</fullName>
    </submittedName>
</protein>
<dbReference type="Proteomes" id="UP001189429">
    <property type="component" value="Unassembled WGS sequence"/>
</dbReference>
<evidence type="ECO:0000256" key="1">
    <source>
        <dbReference type="SAM" id="MobiDB-lite"/>
    </source>
</evidence>
<evidence type="ECO:0000313" key="3">
    <source>
        <dbReference type="Proteomes" id="UP001189429"/>
    </source>
</evidence>